<comment type="caution">
    <text evidence="2">The sequence shown here is derived from an EMBL/GenBank/DDBJ whole genome shotgun (WGS) entry which is preliminary data.</text>
</comment>
<feature type="region of interest" description="Disordered" evidence="1">
    <location>
        <begin position="127"/>
        <end position="153"/>
    </location>
</feature>
<gene>
    <name evidence="2" type="ORF">B0J12DRAFT_74267</name>
</gene>
<dbReference type="Proteomes" id="UP000774617">
    <property type="component" value="Unassembled WGS sequence"/>
</dbReference>
<evidence type="ECO:0000313" key="3">
    <source>
        <dbReference type="Proteomes" id="UP000774617"/>
    </source>
</evidence>
<evidence type="ECO:0000256" key="1">
    <source>
        <dbReference type="SAM" id="MobiDB-lite"/>
    </source>
</evidence>
<keyword evidence="3" id="KW-1185">Reference proteome</keyword>
<feature type="region of interest" description="Disordered" evidence="1">
    <location>
        <begin position="1"/>
        <end position="31"/>
    </location>
</feature>
<evidence type="ECO:0000313" key="2">
    <source>
        <dbReference type="EMBL" id="KAH7050977.1"/>
    </source>
</evidence>
<dbReference type="EMBL" id="JAGTJR010000012">
    <property type="protein sequence ID" value="KAH7050977.1"/>
    <property type="molecule type" value="Genomic_DNA"/>
</dbReference>
<name>A0ABQ8GB61_9PEZI</name>
<organism evidence="2 3">
    <name type="scientific">Macrophomina phaseolina</name>
    <dbReference type="NCBI Taxonomy" id="35725"/>
    <lineage>
        <taxon>Eukaryota</taxon>
        <taxon>Fungi</taxon>
        <taxon>Dikarya</taxon>
        <taxon>Ascomycota</taxon>
        <taxon>Pezizomycotina</taxon>
        <taxon>Dothideomycetes</taxon>
        <taxon>Dothideomycetes incertae sedis</taxon>
        <taxon>Botryosphaeriales</taxon>
        <taxon>Botryosphaeriaceae</taxon>
        <taxon>Macrophomina</taxon>
    </lineage>
</organism>
<accession>A0ABQ8GB61</accession>
<protein>
    <submittedName>
        <fullName evidence="2">Uncharacterized protein</fullName>
    </submittedName>
</protein>
<reference evidence="2 3" key="1">
    <citation type="journal article" date="2021" name="Nat. Commun.">
        <title>Genetic determinants of endophytism in the Arabidopsis root mycobiome.</title>
        <authorList>
            <person name="Mesny F."/>
            <person name="Miyauchi S."/>
            <person name="Thiergart T."/>
            <person name="Pickel B."/>
            <person name="Atanasova L."/>
            <person name="Karlsson M."/>
            <person name="Huettel B."/>
            <person name="Barry K.W."/>
            <person name="Haridas S."/>
            <person name="Chen C."/>
            <person name="Bauer D."/>
            <person name="Andreopoulos W."/>
            <person name="Pangilinan J."/>
            <person name="LaButti K."/>
            <person name="Riley R."/>
            <person name="Lipzen A."/>
            <person name="Clum A."/>
            <person name="Drula E."/>
            <person name="Henrissat B."/>
            <person name="Kohler A."/>
            <person name="Grigoriev I.V."/>
            <person name="Martin F.M."/>
            <person name="Hacquard S."/>
        </authorList>
    </citation>
    <scope>NUCLEOTIDE SEQUENCE [LARGE SCALE GENOMIC DNA]</scope>
    <source>
        <strain evidence="2 3">MPI-SDFR-AT-0080</strain>
    </source>
</reference>
<sequence>MRRATGSGRKAERERMGRSTLPARRPRRESGAVLYEAGRSKRCDRAGRAGSSALIRSPSARFMRWSSGRRGQRLRPCASPDLVCPTALQLLPRHDRCGLLESGEAACSAAQAAGGSVAQGSGCRCTPPASRNEPEREQHVMALTRPSPGGRRERRCLRWPGTSCW</sequence>
<proteinExistence type="predicted"/>